<dbReference type="Proteomes" id="UP000003755">
    <property type="component" value="Unassembled WGS sequence"/>
</dbReference>
<dbReference type="SUPFAM" id="SSF161098">
    <property type="entry name" value="MetI-like"/>
    <property type="match status" value="1"/>
</dbReference>
<keyword evidence="9 13" id="KW-0472">Membrane</keyword>
<dbReference type="GO" id="GO:0005886">
    <property type="term" value="C:plasma membrane"/>
    <property type="evidence" value="ECO:0007669"/>
    <property type="project" value="UniProtKB-SubCell"/>
</dbReference>
<dbReference type="InterPro" id="IPR035906">
    <property type="entry name" value="MetI-like_sf"/>
</dbReference>
<dbReference type="PROSITE" id="PS50928">
    <property type="entry name" value="ABC_TM1"/>
    <property type="match status" value="1"/>
</dbReference>
<evidence type="ECO:0000256" key="4">
    <source>
        <dbReference type="ARBA" id="ARBA00022596"/>
    </source>
</evidence>
<dbReference type="NCBIfam" id="NF045470">
    <property type="entry name" value="Opp2B"/>
    <property type="match status" value="1"/>
</dbReference>
<comment type="caution">
    <text evidence="15">The sequence shown here is derived from an EMBL/GenBank/DDBJ whole genome shotgun (WGS) entry which is preliminary data.</text>
</comment>
<dbReference type="InterPro" id="IPR000515">
    <property type="entry name" value="MetI-like"/>
</dbReference>
<accession>C9L9K3</accession>
<dbReference type="InterPro" id="IPR045621">
    <property type="entry name" value="BPD_transp_1_N"/>
</dbReference>
<dbReference type="GO" id="GO:0015099">
    <property type="term" value="F:nickel cation transmembrane transporter activity"/>
    <property type="evidence" value="ECO:0007669"/>
    <property type="project" value="InterPro"/>
</dbReference>
<dbReference type="eggNOG" id="COG0601">
    <property type="taxonomic scope" value="Bacteria"/>
</dbReference>
<sequence>MKKYVVKRLLQLIPILLVITFLSFGMMRLAGSDAVMQKMENTGMVVSEEVMDKARAELGLDKPFLTQYFVWLGNLLKGDMGTSYISGKEVFPTFISKLPATLLLTVVSILLTIIISVPLGVLAAVKQNRFTDYLIRVCSFIGNSMPNFFVALLLMYFFAIRMKVFPVIATEVSIKSVALPSFTLAIAMSAKYLRQVRAAVLDELSKDYVIGAKARGVRFSVTLWKSVLRACLVTILTLLTLSIGSLLGGTAIVESIFLWDGVGKLAVDAINMRDYPMIQAYVIWMAIIYVCVNLITDLSYRILDPRIRLGGEKA</sequence>
<keyword evidence="16" id="KW-1185">Reference proteome</keyword>
<feature type="transmembrane region" description="Helical" evidence="13">
    <location>
        <begin position="12"/>
        <end position="31"/>
    </location>
</feature>
<evidence type="ECO:0000256" key="6">
    <source>
        <dbReference type="ARBA" id="ARBA00022989"/>
    </source>
</evidence>
<evidence type="ECO:0000313" key="15">
    <source>
        <dbReference type="EMBL" id="EEX21349.1"/>
    </source>
</evidence>
<evidence type="ECO:0000256" key="5">
    <source>
        <dbReference type="ARBA" id="ARBA00022692"/>
    </source>
</evidence>
<dbReference type="PANTHER" id="PTHR43163:SF6">
    <property type="entry name" value="DIPEPTIDE TRANSPORT SYSTEM PERMEASE PROTEIN DPPB-RELATED"/>
    <property type="match status" value="1"/>
</dbReference>
<keyword evidence="7" id="KW-0406">Ion transport</keyword>
<evidence type="ECO:0000256" key="8">
    <source>
        <dbReference type="ARBA" id="ARBA00023112"/>
    </source>
</evidence>
<evidence type="ECO:0000256" key="1">
    <source>
        <dbReference type="ARBA" id="ARBA00004651"/>
    </source>
</evidence>
<evidence type="ECO:0000256" key="9">
    <source>
        <dbReference type="ARBA" id="ARBA00023136"/>
    </source>
</evidence>
<protein>
    <recommendedName>
        <fullName evidence="12">Nickel import system permease protein NikB</fullName>
    </recommendedName>
</protein>
<keyword evidence="5 13" id="KW-0812">Transmembrane</keyword>
<feature type="transmembrane region" description="Helical" evidence="13">
    <location>
        <begin position="137"/>
        <end position="158"/>
    </location>
</feature>
<evidence type="ECO:0000259" key="14">
    <source>
        <dbReference type="PROSITE" id="PS50928"/>
    </source>
</evidence>
<feature type="transmembrane region" description="Helical" evidence="13">
    <location>
        <begin position="102"/>
        <end position="125"/>
    </location>
</feature>
<feature type="transmembrane region" description="Helical" evidence="13">
    <location>
        <begin position="227"/>
        <end position="258"/>
    </location>
</feature>
<evidence type="ECO:0000256" key="2">
    <source>
        <dbReference type="ARBA" id="ARBA00022448"/>
    </source>
</evidence>
<dbReference type="HOGENOM" id="CLU_036879_0_2_9"/>
<keyword evidence="2 13" id="KW-0813">Transport</keyword>
<dbReference type="Pfam" id="PF00528">
    <property type="entry name" value="BPD_transp_1"/>
    <property type="match status" value="1"/>
</dbReference>
<dbReference type="RefSeq" id="WP_003022264.1">
    <property type="nucleotide sequence ID" value="NZ_CP022413.2"/>
</dbReference>
<evidence type="ECO:0000256" key="7">
    <source>
        <dbReference type="ARBA" id="ARBA00023065"/>
    </source>
</evidence>
<evidence type="ECO:0000313" key="16">
    <source>
        <dbReference type="Proteomes" id="UP000003755"/>
    </source>
</evidence>
<comment type="similarity">
    <text evidence="10">Belongs to the binding-protein-dependent transport system permease family. OppBC subfamily.</text>
</comment>
<keyword evidence="4" id="KW-0533">Nickel</keyword>
<dbReference type="Gene3D" id="1.10.3720.10">
    <property type="entry name" value="MetI-like"/>
    <property type="match status" value="1"/>
</dbReference>
<dbReference type="EMBL" id="ABYU02000027">
    <property type="protein sequence ID" value="EEX21349.1"/>
    <property type="molecule type" value="Genomic_DNA"/>
</dbReference>
<keyword evidence="6 13" id="KW-1133">Transmembrane helix</keyword>
<feature type="transmembrane region" description="Helical" evidence="13">
    <location>
        <begin position="278"/>
        <end position="300"/>
    </location>
</feature>
<comment type="subunit">
    <text evidence="11">The complex is composed of two ATP-binding proteins (NikD and NikE), two transmembrane proteins (NikB and NikC) and a solute-binding protein (NikA).</text>
</comment>
<name>C9L9K3_BLAHA</name>
<dbReference type="STRING" id="537007.BLAHAN_06086"/>
<proteinExistence type="inferred from homology"/>
<dbReference type="InterPro" id="IPR050045">
    <property type="entry name" value="Opp2B"/>
</dbReference>
<dbReference type="KEGG" id="bhan:CGC63_14390"/>
<gene>
    <name evidence="15" type="ORF">BLAHAN_06086</name>
</gene>
<evidence type="ECO:0000256" key="3">
    <source>
        <dbReference type="ARBA" id="ARBA00022475"/>
    </source>
</evidence>
<dbReference type="PANTHER" id="PTHR43163">
    <property type="entry name" value="DIPEPTIDE TRANSPORT SYSTEM PERMEASE PROTEIN DPPB-RELATED"/>
    <property type="match status" value="1"/>
</dbReference>
<evidence type="ECO:0000256" key="12">
    <source>
        <dbReference type="ARBA" id="ARBA00044774"/>
    </source>
</evidence>
<dbReference type="AlphaFoldDB" id="C9L9K3"/>
<keyword evidence="3" id="KW-1003">Cell membrane</keyword>
<dbReference type="CDD" id="cd06261">
    <property type="entry name" value="TM_PBP2"/>
    <property type="match status" value="1"/>
</dbReference>
<organism evidence="15 16">
    <name type="scientific">Blautia hansenii DSM 20583</name>
    <dbReference type="NCBI Taxonomy" id="537007"/>
    <lineage>
        <taxon>Bacteria</taxon>
        <taxon>Bacillati</taxon>
        <taxon>Bacillota</taxon>
        <taxon>Clostridia</taxon>
        <taxon>Lachnospirales</taxon>
        <taxon>Lachnospiraceae</taxon>
        <taxon>Blautia</taxon>
    </lineage>
</organism>
<evidence type="ECO:0000256" key="13">
    <source>
        <dbReference type="RuleBase" id="RU363032"/>
    </source>
</evidence>
<evidence type="ECO:0000256" key="10">
    <source>
        <dbReference type="ARBA" id="ARBA00024202"/>
    </source>
</evidence>
<comment type="subcellular location">
    <subcellularLocation>
        <location evidence="1 13">Cell membrane</location>
        <topology evidence="1 13">Multi-pass membrane protein</topology>
    </subcellularLocation>
</comment>
<keyword evidence="8" id="KW-0921">Nickel transport</keyword>
<feature type="transmembrane region" description="Helical" evidence="13">
    <location>
        <begin position="164"/>
        <end position="187"/>
    </location>
</feature>
<evidence type="ECO:0000256" key="11">
    <source>
        <dbReference type="ARBA" id="ARBA00038669"/>
    </source>
</evidence>
<reference evidence="15" key="1">
    <citation type="submission" date="2009-09" db="EMBL/GenBank/DDBJ databases">
        <authorList>
            <person name="Weinstock G."/>
            <person name="Sodergren E."/>
            <person name="Clifton S."/>
            <person name="Fulton L."/>
            <person name="Fulton B."/>
            <person name="Courtney L."/>
            <person name="Fronick C."/>
            <person name="Harrison M."/>
            <person name="Strong C."/>
            <person name="Farmer C."/>
            <person name="Delahaunty K."/>
            <person name="Markovic C."/>
            <person name="Hall O."/>
            <person name="Minx P."/>
            <person name="Tomlinson C."/>
            <person name="Mitreva M."/>
            <person name="Nelson J."/>
            <person name="Hou S."/>
            <person name="Wollam A."/>
            <person name="Pepin K.H."/>
            <person name="Johnson M."/>
            <person name="Bhonagiri V."/>
            <person name="Nash W.E."/>
            <person name="Warren W."/>
            <person name="Chinwalla A."/>
            <person name="Mardis E.R."/>
            <person name="Wilson R.K."/>
        </authorList>
    </citation>
    <scope>NUCLEOTIDE SEQUENCE [LARGE SCALE GENOMIC DNA]</scope>
    <source>
        <strain evidence="15">DSM 20583</strain>
    </source>
</reference>
<feature type="domain" description="ABC transmembrane type-1" evidence="14">
    <location>
        <begin position="98"/>
        <end position="296"/>
    </location>
</feature>
<dbReference type="Pfam" id="PF19300">
    <property type="entry name" value="BPD_transp_1_N"/>
    <property type="match status" value="1"/>
</dbReference>